<organism evidence="1 2">
    <name type="scientific">Camellia lanceoleosa</name>
    <dbReference type="NCBI Taxonomy" id="1840588"/>
    <lineage>
        <taxon>Eukaryota</taxon>
        <taxon>Viridiplantae</taxon>
        <taxon>Streptophyta</taxon>
        <taxon>Embryophyta</taxon>
        <taxon>Tracheophyta</taxon>
        <taxon>Spermatophyta</taxon>
        <taxon>Magnoliopsida</taxon>
        <taxon>eudicotyledons</taxon>
        <taxon>Gunneridae</taxon>
        <taxon>Pentapetalae</taxon>
        <taxon>asterids</taxon>
        <taxon>Ericales</taxon>
        <taxon>Theaceae</taxon>
        <taxon>Camellia</taxon>
    </lineage>
</organism>
<proteinExistence type="predicted"/>
<evidence type="ECO:0000313" key="2">
    <source>
        <dbReference type="Proteomes" id="UP001060215"/>
    </source>
</evidence>
<evidence type="ECO:0000313" key="1">
    <source>
        <dbReference type="EMBL" id="KAI8019612.1"/>
    </source>
</evidence>
<protein>
    <submittedName>
        <fullName evidence="1">Serine/threonine-protein kinase AFC2</fullName>
    </submittedName>
</protein>
<keyword evidence="1" id="KW-0808">Transferase</keyword>
<name>A0ACC0I2T5_9ERIC</name>
<dbReference type="EMBL" id="CM045759">
    <property type="protein sequence ID" value="KAI8019612.1"/>
    <property type="molecule type" value="Genomic_DNA"/>
</dbReference>
<gene>
    <name evidence="1" type="ORF">LOK49_LG04G00090</name>
</gene>
<keyword evidence="1" id="KW-0418">Kinase</keyword>
<comment type="caution">
    <text evidence="1">The sequence shown here is derived from an EMBL/GenBank/DDBJ whole genome shotgun (WGS) entry which is preliminary data.</text>
</comment>
<reference evidence="1 2" key="1">
    <citation type="journal article" date="2022" name="Plant J.">
        <title>Chromosome-level genome of Camellia lanceoleosa provides a valuable resource for understanding genome evolution and self-incompatibility.</title>
        <authorList>
            <person name="Gong W."/>
            <person name="Xiao S."/>
            <person name="Wang L."/>
            <person name="Liao Z."/>
            <person name="Chang Y."/>
            <person name="Mo W."/>
            <person name="Hu G."/>
            <person name="Li W."/>
            <person name="Zhao G."/>
            <person name="Zhu H."/>
            <person name="Hu X."/>
            <person name="Ji K."/>
            <person name="Xiang X."/>
            <person name="Song Q."/>
            <person name="Yuan D."/>
            <person name="Jin S."/>
            <person name="Zhang L."/>
        </authorList>
    </citation>
    <scope>NUCLEOTIDE SEQUENCE [LARGE SCALE GENOMIC DNA]</scope>
    <source>
        <strain evidence="1">SQ_2022a</strain>
    </source>
</reference>
<sequence>MEMERMIEFPHAYMDRRPRTRPRLGWDVAPQALKIGFGKRFIIIHPMETGSPNVLWVEAIFMGLNENGLLVKLHESQVCSLKN</sequence>
<dbReference type="Proteomes" id="UP001060215">
    <property type="component" value="Chromosome 2"/>
</dbReference>
<keyword evidence="2" id="KW-1185">Reference proteome</keyword>
<accession>A0ACC0I2T5</accession>